<reference evidence="1" key="1">
    <citation type="submission" date="2023-02" db="EMBL/GenBank/DDBJ databases">
        <title>Genome of Flavobacteriaceae gen. nov. sp. strain F89.</title>
        <authorList>
            <person name="Wang Y."/>
        </authorList>
    </citation>
    <scope>NUCLEOTIDE SEQUENCE</scope>
    <source>
        <strain evidence="1">F89</strain>
    </source>
</reference>
<dbReference type="Proteomes" id="UP001200642">
    <property type="component" value="Unassembled WGS sequence"/>
</dbReference>
<dbReference type="Pfam" id="PF11751">
    <property type="entry name" value="PorP_SprF"/>
    <property type="match status" value="1"/>
</dbReference>
<dbReference type="EMBL" id="JAIRBC010000006">
    <property type="protein sequence ID" value="MCG2460210.1"/>
    <property type="molecule type" value="Genomic_DNA"/>
</dbReference>
<gene>
    <name evidence="1" type="ORF">K8352_05580</name>
</gene>
<dbReference type="RefSeq" id="WP_317901352.1">
    <property type="nucleotide sequence ID" value="NZ_JAIRBC010000006.1"/>
</dbReference>
<protein>
    <submittedName>
        <fullName evidence="1">Type IX secretion system membrane protein PorP/SprF</fullName>
    </submittedName>
</protein>
<comment type="caution">
    <text evidence="1">The sequence shown here is derived from an EMBL/GenBank/DDBJ whole genome shotgun (WGS) entry which is preliminary data.</text>
</comment>
<evidence type="ECO:0000313" key="1">
    <source>
        <dbReference type="EMBL" id="MCG2460210.1"/>
    </source>
</evidence>
<name>A0AAE3ETK7_9FLAO</name>
<proteinExistence type="predicted"/>
<keyword evidence="2" id="KW-1185">Reference proteome</keyword>
<sequence length="301" mass="33994">MGKYFCIFFFFIVYRSMGQQEAQYTQFMYNMSIINPAYVVDDPGSLHMGALYRTQWTGVEGAPRTANVFARMPLNEQNEVGINFVNDNIGKVLKENKFSADFAHILSLSRTLKLSLGIKAGVNNLAFDFSNTNVSTDPTFSNTNSTFLTIGAGAFLYSDSFYIGFSSPNFLPKDLDVNKESLYEKSMALYLTGGYVFEVNDYMNLKPSMVIMQEFGAPLSFDVAINAGLYDKFEIGTSYRYQDAVSILAAFSVTKSFKIGYAYDYNIGNELSEFSNGSHEIILLYNLDFLKSRRYTSPRFF</sequence>
<dbReference type="InterPro" id="IPR019861">
    <property type="entry name" value="PorP/SprF_Bacteroidetes"/>
</dbReference>
<evidence type="ECO:0000313" key="2">
    <source>
        <dbReference type="Proteomes" id="UP001200642"/>
    </source>
</evidence>
<dbReference type="NCBIfam" id="TIGR03519">
    <property type="entry name" value="T9SS_PorP_fam"/>
    <property type="match status" value="1"/>
</dbReference>
<dbReference type="AlphaFoldDB" id="A0AAE3ETK7"/>
<organism evidence="1 2">
    <name type="scientific">Cerina litoralis</name>
    <dbReference type="NCBI Taxonomy" id="2874477"/>
    <lineage>
        <taxon>Bacteria</taxon>
        <taxon>Pseudomonadati</taxon>
        <taxon>Bacteroidota</taxon>
        <taxon>Flavobacteriia</taxon>
        <taxon>Flavobacteriales</taxon>
        <taxon>Flavobacteriaceae</taxon>
        <taxon>Cerina</taxon>
    </lineage>
</organism>
<accession>A0AAE3ETK7</accession>